<dbReference type="OrthoDB" id="325673at2"/>
<sequence length="288" mass="32124">MSVTSLALLREWVCRQSPEHAHWLAEQYALLSQMGDEKDLHLFLGLVVRRVGKQDLTLTSQDLAMANQTYPGWNPDGWSLDGAARVAALLAFKGSRPFSATFQDLVRTADARELITLYRGLALYPRPESLTFEVGEGLRSNMRAVFESIVHRNPYPRDHFDDHRWNHMVLKALFVGSRLSPIVGFDARANLELARILLDYAQERWAAGREVSPELWRCVGPFAEHVSAYGALQRALSGTPIERGAATLALIAADTSSARDLLRTVPDITALVADGRLDWNHLPLKEAA</sequence>
<accession>A0A1Q8SNY3</accession>
<evidence type="ECO:0000313" key="1">
    <source>
        <dbReference type="EMBL" id="OLO03125.1"/>
    </source>
</evidence>
<dbReference type="RefSeq" id="WP_075571264.1">
    <property type="nucleotide sequence ID" value="NZ_MSDO01000025.1"/>
</dbReference>
<dbReference type="AlphaFoldDB" id="A0A1Q8SNY3"/>
<keyword evidence="2" id="KW-1185">Reference proteome</keyword>
<dbReference type="NCBIfam" id="NF035938">
    <property type="entry name" value="EboA_domain"/>
    <property type="match status" value="1"/>
</dbReference>
<protein>
    <submittedName>
        <fullName evidence="1">Uncharacterized protein</fullName>
    </submittedName>
</protein>
<evidence type="ECO:0000313" key="2">
    <source>
        <dbReference type="Proteomes" id="UP000186878"/>
    </source>
</evidence>
<organism evidence="1 2">
    <name type="scientific">Salinicola socius</name>
    <dbReference type="NCBI Taxonomy" id="404433"/>
    <lineage>
        <taxon>Bacteria</taxon>
        <taxon>Pseudomonadati</taxon>
        <taxon>Pseudomonadota</taxon>
        <taxon>Gammaproteobacteria</taxon>
        <taxon>Oceanospirillales</taxon>
        <taxon>Halomonadaceae</taxon>
        <taxon>Salinicola</taxon>
    </lineage>
</organism>
<reference evidence="1 2" key="1">
    <citation type="submission" date="2016-12" db="EMBL/GenBank/DDBJ databases">
        <title>Draft genome sequences of strains Salinicola socius SMB35, Salinicola sp. MH3R3-1 and Chromohalobacter sp. SMB17 from the Verkhnekamsk potash mining region of Russia.</title>
        <authorList>
            <person name="Mavrodi D.V."/>
            <person name="Olsson B.E."/>
            <person name="Korsakova E.S."/>
            <person name="Pyankova A."/>
            <person name="Mavrodi O.V."/>
            <person name="Plotnikova E.G."/>
        </authorList>
    </citation>
    <scope>NUCLEOTIDE SEQUENCE [LARGE SCALE GENOMIC DNA]</scope>
    <source>
        <strain evidence="1 2">SMB35</strain>
    </source>
</reference>
<dbReference type="EMBL" id="MSDO01000025">
    <property type="protein sequence ID" value="OLO03125.1"/>
    <property type="molecule type" value="Genomic_DNA"/>
</dbReference>
<dbReference type="Proteomes" id="UP000186878">
    <property type="component" value="Unassembled WGS sequence"/>
</dbReference>
<gene>
    <name evidence="1" type="ORF">BTW07_16485</name>
</gene>
<dbReference type="STRING" id="404433.BTW07_16485"/>
<name>A0A1Q8SNY3_9GAMM</name>
<proteinExistence type="predicted"/>
<comment type="caution">
    <text evidence="1">The sequence shown here is derived from an EMBL/GenBank/DDBJ whole genome shotgun (WGS) entry which is preliminary data.</text>
</comment>
<dbReference type="InterPro" id="IPR047715">
    <property type="entry name" value="EboA_dom"/>
</dbReference>